<dbReference type="Proteomes" id="UP000574276">
    <property type="component" value="Unassembled WGS sequence"/>
</dbReference>
<protein>
    <recommendedName>
        <fullName evidence="3">Peptidase C39-like domain-containing protein</fullName>
    </recommendedName>
</protein>
<dbReference type="EMBL" id="JACEGA010000001">
    <property type="protein sequence ID" value="MBB2182270.1"/>
    <property type="molecule type" value="Genomic_DNA"/>
</dbReference>
<evidence type="ECO:0008006" key="3">
    <source>
        <dbReference type="Google" id="ProtNLM"/>
    </source>
</evidence>
<gene>
    <name evidence="1" type="ORF">H0486_05195</name>
</gene>
<evidence type="ECO:0000313" key="2">
    <source>
        <dbReference type="Proteomes" id="UP000574276"/>
    </source>
</evidence>
<organism evidence="1 2">
    <name type="scientific">Variimorphobacter saccharofermentans</name>
    <dbReference type="NCBI Taxonomy" id="2755051"/>
    <lineage>
        <taxon>Bacteria</taxon>
        <taxon>Bacillati</taxon>
        <taxon>Bacillota</taxon>
        <taxon>Clostridia</taxon>
        <taxon>Lachnospirales</taxon>
        <taxon>Lachnospiraceae</taxon>
        <taxon>Variimorphobacter</taxon>
    </lineage>
</organism>
<sequence>MPFINNITIELSKSDYVPVIKDSAISYGGNQMWFSKDNWYSKDSILHNYGCGTIATADMFLYLALHNHRFRNPETEIALAGTNKIEYKNYDAYVRSINDRYTNTKRVIAVLGPKLANAINTYCDVHSYNFRAYWKLKLSYYDMYDMIEEMLRRDIPVILSIGPNTPNLWGKKGIPFYERCEIDYVETDSQKMDGMKPYYYKAVKQNVNGHYIMVTGIIKDDVTGQIMLRISSWGKQYYINYEEYRDYIENASGTFTSSLVYVKPTSVL</sequence>
<evidence type="ECO:0000313" key="1">
    <source>
        <dbReference type="EMBL" id="MBB2182270.1"/>
    </source>
</evidence>
<dbReference type="AlphaFoldDB" id="A0A839JXW3"/>
<accession>A0A839JXW3</accession>
<proteinExistence type="predicted"/>
<comment type="caution">
    <text evidence="1">The sequence shown here is derived from an EMBL/GenBank/DDBJ whole genome shotgun (WGS) entry which is preliminary data.</text>
</comment>
<keyword evidence="2" id="KW-1185">Reference proteome</keyword>
<reference evidence="1 2" key="1">
    <citation type="submission" date="2020-07" db="EMBL/GenBank/DDBJ databases">
        <title>Characterization and genome sequencing of isolate MD1, a novel member within the family Lachnospiraceae.</title>
        <authorList>
            <person name="Rettenmaier R."/>
            <person name="Di Bello L."/>
            <person name="Zinser C."/>
            <person name="Scheitz K."/>
            <person name="Liebl W."/>
            <person name="Zverlov V."/>
        </authorList>
    </citation>
    <scope>NUCLEOTIDE SEQUENCE [LARGE SCALE GENOMIC DNA]</scope>
    <source>
        <strain evidence="1 2">MD1</strain>
    </source>
</reference>
<name>A0A839JXW3_9FIRM</name>
<dbReference type="RefSeq" id="WP_228351997.1">
    <property type="nucleotide sequence ID" value="NZ_JACEGA010000001.1"/>
</dbReference>